<dbReference type="PATRIC" id="fig|883077.3.peg.874"/>
<evidence type="ECO:0000256" key="3">
    <source>
        <dbReference type="ARBA" id="ARBA00022695"/>
    </source>
</evidence>
<feature type="domain" description="DNA-directed DNA polymerase family A palm" evidence="17">
    <location>
        <begin position="687"/>
        <end position="894"/>
    </location>
</feature>
<dbReference type="EMBL" id="AGWQ01000006">
    <property type="protein sequence ID" value="EJZ86244.1"/>
    <property type="molecule type" value="Genomic_DNA"/>
</dbReference>
<evidence type="ECO:0000256" key="6">
    <source>
        <dbReference type="ARBA" id="ARBA00022763"/>
    </source>
</evidence>
<dbReference type="GO" id="GO:0006261">
    <property type="term" value="P:DNA-templated DNA replication"/>
    <property type="evidence" value="ECO:0007669"/>
    <property type="project" value="UniProtKB-UniRule"/>
</dbReference>
<dbReference type="SUPFAM" id="SSF56672">
    <property type="entry name" value="DNA/RNA polymerases"/>
    <property type="match status" value="1"/>
</dbReference>
<keyword evidence="10 15" id="KW-0238">DNA-binding</keyword>
<dbReference type="PANTHER" id="PTHR10133:SF27">
    <property type="entry name" value="DNA POLYMERASE NU"/>
    <property type="match status" value="1"/>
</dbReference>
<dbReference type="STRING" id="883077.HMPREF9241_00869"/>
<dbReference type="InterPro" id="IPR002298">
    <property type="entry name" value="DNA_polymerase_A"/>
</dbReference>
<dbReference type="InterPro" id="IPR020045">
    <property type="entry name" value="DNA_polI_H3TH"/>
</dbReference>
<dbReference type="FunFam" id="3.40.50.1010:FF:000001">
    <property type="entry name" value="DNA polymerase I"/>
    <property type="match status" value="1"/>
</dbReference>
<dbReference type="InterPro" id="IPR008918">
    <property type="entry name" value="HhH2"/>
</dbReference>
<comment type="function">
    <text evidence="13">In addition to polymerase activity, this DNA polymerase exhibits 3'-5' and 5'-3' exonuclease activity.</text>
</comment>
<evidence type="ECO:0000313" key="18">
    <source>
        <dbReference type="EMBL" id="EJZ86244.1"/>
    </source>
</evidence>
<keyword evidence="6 15" id="KW-0227">DNA damage</keyword>
<protein>
    <recommendedName>
        <fullName evidence="14 15">DNA polymerase I</fullName>
        <ecNumber evidence="14 15">2.7.7.7</ecNumber>
    </recommendedName>
</protein>
<sequence length="931" mass="101911">MCAHESAIVGRIGRGLLCGLSMHTSRVTCVSDTLLIIDGHSMAFRAFYALPADRFVTHSGQHTNAVYGFIKMMVKMIQEEKPTHVAVAFDVSRHSFRTEEYPEYKGTRDATPEPFKGQVELISQVLELMGIRSLRKDGYEADDILATLAHRGEKAGMRVLVASGDRDSFQTVTENVTVLYPGASTENLKRMTPAAIEEKYGVPPFRYPEIAALVGETSDNLPGVPGIGPKTAAKLINEFDGLDNLMANADQVKGKRGEALREHGDDVARNRRLNRLLTDLDLGVELGDLVPGATQKTELLALFDTLEFGRLRNQVLAVSVGDDSVEESGNEADQAFWTAPLTVSVASAATDISGWARSVGHIDAIWADGEGIPAHGHIDLLALSAGSRVLVIDPTTLSPVQDQALVKVLKHSDSHVVHDAKALSHALAGHGWAMAWPSKDVQLAAYLARPDSKNVEIKEILNRYFNIELPEEEKKTDALFEIVGSGEIQERIQRCARICYSLPFVWKTLSALLADNGELDLLTQMELPVSRVLAKMEATGIAVDSDELCSQSTQLGFEVDAARRSALDVIGEDVNLSSPKQLQRILFEVLDLPKTKKTKTGYTTNAEALADLREKTRDSGGPGFVFLDSLLMHRDRIKLKQMVDTLISSTNPDGRIHSTFSQVVTTTGRLASKDPNLQNIPARSPDGLKIRSGFVAGPGFESLMSADYSQIEMRIMAHLSGDEGLIEAFATGEDLHKTMAAMVFDTPVEDVTGEQRSRIKATSYGLAYGLSSYGLSAQLHIPVHEAAALRDRYFERFAGVGDYLNSLVDEARINGYTETMFGRRRYLPDLTSSNRQRREMAERAALNAPIQGSAADIVKIAMVNLIDALHQADMKSRVLLQIHDELLLEIAPEERQQAEELVRDKMSSPVQLKVPLDVAVGVGANWMAAAH</sequence>
<dbReference type="GO" id="GO:0003887">
    <property type="term" value="F:DNA-directed DNA polymerase activity"/>
    <property type="evidence" value="ECO:0007669"/>
    <property type="project" value="UniProtKB-UniRule"/>
</dbReference>
<evidence type="ECO:0000256" key="1">
    <source>
        <dbReference type="ARBA" id="ARBA00007705"/>
    </source>
</evidence>
<dbReference type="InterPro" id="IPR036397">
    <property type="entry name" value="RNaseH_sf"/>
</dbReference>
<comment type="function">
    <text evidence="15">In addition to polymerase activity, this DNA polymerase exhibits 5'-3' exonuclease activity.</text>
</comment>
<dbReference type="PANTHER" id="PTHR10133">
    <property type="entry name" value="DNA POLYMERASE I"/>
    <property type="match status" value="1"/>
</dbReference>
<evidence type="ECO:0000256" key="14">
    <source>
        <dbReference type="NCBIfam" id="TIGR00593"/>
    </source>
</evidence>
<dbReference type="FunFam" id="1.10.150.20:FF:000002">
    <property type="entry name" value="DNA polymerase I"/>
    <property type="match status" value="1"/>
</dbReference>
<evidence type="ECO:0000256" key="4">
    <source>
        <dbReference type="ARBA" id="ARBA00022705"/>
    </source>
</evidence>
<dbReference type="eggNOG" id="COG0258">
    <property type="taxonomic scope" value="Bacteria"/>
</dbReference>
<dbReference type="Proteomes" id="UP000003994">
    <property type="component" value="Unassembled WGS sequence"/>
</dbReference>
<reference evidence="18 19" key="1">
    <citation type="submission" date="2012-07" db="EMBL/GenBank/DDBJ databases">
        <title>The Genome Sequence of Actinomyces turicensis ACS-279-V-COL4.</title>
        <authorList>
            <consortium name="The Broad Institute Genome Sequencing Platform"/>
            <person name="Earl A."/>
            <person name="Ward D."/>
            <person name="Feldgarden M."/>
            <person name="Gevers D."/>
            <person name="Saerens B."/>
            <person name="Vaneechoutte M."/>
            <person name="Walker B."/>
            <person name="Young S.K."/>
            <person name="Zeng Q."/>
            <person name="Gargeya S."/>
            <person name="Fitzgerald M."/>
            <person name="Haas B."/>
            <person name="Abouelleil A."/>
            <person name="Alvarado L."/>
            <person name="Arachchi H.M."/>
            <person name="Berlin A."/>
            <person name="Chapman S.B."/>
            <person name="Goldberg J."/>
            <person name="Griggs A."/>
            <person name="Gujja S."/>
            <person name="Hansen M."/>
            <person name="Howarth C."/>
            <person name="Imamovic A."/>
            <person name="Larimer J."/>
            <person name="McCowen C."/>
            <person name="Montmayeur A."/>
            <person name="Murphy C."/>
            <person name="Neiman D."/>
            <person name="Pearson M."/>
            <person name="Priest M."/>
            <person name="Roberts A."/>
            <person name="Saif S."/>
            <person name="Shea T."/>
            <person name="Sisk P."/>
            <person name="Sykes S."/>
            <person name="Wortman J."/>
            <person name="Nusbaum C."/>
            <person name="Birren B."/>
        </authorList>
    </citation>
    <scope>NUCLEOTIDE SEQUENCE [LARGE SCALE GENOMIC DNA]</scope>
    <source>
        <strain evidence="18 19">ACS-279-V-Col4</strain>
    </source>
</reference>
<comment type="caution">
    <text evidence="18">The sequence shown here is derived from an EMBL/GenBank/DDBJ whole genome shotgun (WGS) entry which is preliminary data.</text>
</comment>
<dbReference type="Gene3D" id="3.40.50.1010">
    <property type="entry name" value="5'-nuclease"/>
    <property type="match status" value="1"/>
</dbReference>
<dbReference type="InterPro" id="IPR001098">
    <property type="entry name" value="DNA-dir_DNA_pol_A_palm_dom"/>
</dbReference>
<dbReference type="InterPro" id="IPR020046">
    <property type="entry name" value="5-3_exonucl_a-hlix_arch_N"/>
</dbReference>
<dbReference type="FunFam" id="1.10.150.20:FF:000003">
    <property type="entry name" value="DNA polymerase I"/>
    <property type="match status" value="1"/>
</dbReference>
<dbReference type="Pfam" id="PF01367">
    <property type="entry name" value="5_3_exonuc"/>
    <property type="match status" value="1"/>
</dbReference>
<accession>K0Z2B9</accession>
<dbReference type="NCBIfam" id="NF004397">
    <property type="entry name" value="PRK05755.1"/>
    <property type="match status" value="1"/>
</dbReference>
<keyword evidence="7 15" id="KW-0378">Hydrolase</keyword>
<evidence type="ECO:0000313" key="19">
    <source>
        <dbReference type="Proteomes" id="UP000003994"/>
    </source>
</evidence>
<dbReference type="SUPFAM" id="SSF53098">
    <property type="entry name" value="Ribonuclease H-like"/>
    <property type="match status" value="1"/>
</dbReference>
<keyword evidence="3 15" id="KW-0548">Nucleotidyltransferase</keyword>
<feature type="domain" description="5'-3' exonuclease" evidence="16">
    <location>
        <begin position="32"/>
        <end position="292"/>
    </location>
</feature>
<evidence type="ECO:0000256" key="13">
    <source>
        <dbReference type="ARBA" id="ARBA00053603"/>
    </source>
</evidence>
<dbReference type="eggNOG" id="COG0749">
    <property type="taxonomic scope" value="Bacteria"/>
</dbReference>
<dbReference type="GO" id="GO:0003677">
    <property type="term" value="F:DNA binding"/>
    <property type="evidence" value="ECO:0007669"/>
    <property type="project" value="UniProtKB-UniRule"/>
</dbReference>
<dbReference type="CDD" id="cd09859">
    <property type="entry name" value="PIN_53EXO"/>
    <property type="match status" value="1"/>
</dbReference>
<dbReference type="CDD" id="cd09898">
    <property type="entry name" value="H3TH_53EXO"/>
    <property type="match status" value="1"/>
</dbReference>
<evidence type="ECO:0000256" key="12">
    <source>
        <dbReference type="ARBA" id="ARBA00049244"/>
    </source>
</evidence>
<dbReference type="CDD" id="cd08637">
    <property type="entry name" value="DNA_pol_A_pol_I_C"/>
    <property type="match status" value="1"/>
</dbReference>
<evidence type="ECO:0000259" key="16">
    <source>
        <dbReference type="SMART" id="SM00475"/>
    </source>
</evidence>
<dbReference type="Gene3D" id="3.30.420.10">
    <property type="entry name" value="Ribonuclease H-like superfamily/Ribonuclease H"/>
    <property type="match status" value="1"/>
</dbReference>
<evidence type="ECO:0000256" key="9">
    <source>
        <dbReference type="ARBA" id="ARBA00022932"/>
    </source>
</evidence>
<dbReference type="GO" id="GO:0006302">
    <property type="term" value="P:double-strand break repair"/>
    <property type="evidence" value="ECO:0007669"/>
    <property type="project" value="TreeGrafter"/>
</dbReference>
<dbReference type="Gene3D" id="3.30.70.370">
    <property type="match status" value="1"/>
</dbReference>
<dbReference type="SUPFAM" id="SSF47807">
    <property type="entry name" value="5' to 3' exonuclease, C-terminal subdomain"/>
    <property type="match status" value="1"/>
</dbReference>
<dbReference type="Gene3D" id="1.10.150.20">
    <property type="entry name" value="5' to 3' exonuclease, C-terminal subdomain"/>
    <property type="match status" value="2"/>
</dbReference>
<keyword evidence="2 15" id="KW-0808">Transferase</keyword>
<dbReference type="Gene3D" id="1.20.1060.10">
    <property type="entry name" value="Taq DNA Polymerase, Chain T, domain 4"/>
    <property type="match status" value="1"/>
</dbReference>
<dbReference type="SMART" id="SM00475">
    <property type="entry name" value="53EXOc"/>
    <property type="match status" value="1"/>
</dbReference>
<dbReference type="InterPro" id="IPR012337">
    <property type="entry name" value="RNaseH-like_sf"/>
</dbReference>
<evidence type="ECO:0000256" key="8">
    <source>
        <dbReference type="ARBA" id="ARBA00022839"/>
    </source>
</evidence>
<dbReference type="Pfam" id="PF02739">
    <property type="entry name" value="5_3_exonuc_N"/>
    <property type="match status" value="1"/>
</dbReference>
<evidence type="ECO:0000256" key="11">
    <source>
        <dbReference type="ARBA" id="ARBA00023204"/>
    </source>
</evidence>
<dbReference type="NCBIfam" id="TIGR00593">
    <property type="entry name" value="pola"/>
    <property type="match status" value="1"/>
</dbReference>
<evidence type="ECO:0000256" key="2">
    <source>
        <dbReference type="ARBA" id="ARBA00022679"/>
    </source>
</evidence>
<evidence type="ECO:0000256" key="15">
    <source>
        <dbReference type="RuleBase" id="RU004460"/>
    </source>
</evidence>
<dbReference type="HOGENOM" id="CLU_004675_0_0_11"/>
<dbReference type="SUPFAM" id="SSF88723">
    <property type="entry name" value="PIN domain-like"/>
    <property type="match status" value="1"/>
</dbReference>
<dbReference type="InterPro" id="IPR018320">
    <property type="entry name" value="DNA_polymerase_1"/>
</dbReference>
<keyword evidence="19" id="KW-1185">Reference proteome</keyword>
<dbReference type="Pfam" id="PF00476">
    <property type="entry name" value="DNA_pol_A"/>
    <property type="match status" value="1"/>
</dbReference>
<organism evidence="18 19">
    <name type="scientific">Schaalia turicensis ACS-279-V-Col4</name>
    <dbReference type="NCBI Taxonomy" id="883077"/>
    <lineage>
        <taxon>Bacteria</taxon>
        <taxon>Bacillati</taxon>
        <taxon>Actinomycetota</taxon>
        <taxon>Actinomycetes</taxon>
        <taxon>Actinomycetales</taxon>
        <taxon>Actinomycetaceae</taxon>
        <taxon>Schaalia</taxon>
    </lineage>
</organism>
<evidence type="ECO:0000256" key="7">
    <source>
        <dbReference type="ARBA" id="ARBA00022801"/>
    </source>
</evidence>
<gene>
    <name evidence="15" type="primary">polA</name>
    <name evidence="18" type="ORF">HMPREF9241_00869</name>
</gene>
<dbReference type="GO" id="GO:0008409">
    <property type="term" value="F:5'-3' exonuclease activity"/>
    <property type="evidence" value="ECO:0007669"/>
    <property type="project" value="UniProtKB-UniRule"/>
</dbReference>
<comment type="similarity">
    <text evidence="1 15">Belongs to the DNA polymerase type-A family.</text>
</comment>
<dbReference type="PRINTS" id="PR00868">
    <property type="entry name" value="DNAPOLI"/>
</dbReference>
<dbReference type="InterPro" id="IPR043502">
    <property type="entry name" value="DNA/RNA_pol_sf"/>
</dbReference>
<keyword evidence="4 15" id="KW-0235">DNA replication</keyword>
<comment type="catalytic activity">
    <reaction evidence="12 15">
        <text>DNA(n) + a 2'-deoxyribonucleoside 5'-triphosphate = DNA(n+1) + diphosphate</text>
        <dbReference type="Rhea" id="RHEA:22508"/>
        <dbReference type="Rhea" id="RHEA-COMP:17339"/>
        <dbReference type="Rhea" id="RHEA-COMP:17340"/>
        <dbReference type="ChEBI" id="CHEBI:33019"/>
        <dbReference type="ChEBI" id="CHEBI:61560"/>
        <dbReference type="ChEBI" id="CHEBI:173112"/>
        <dbReference type="EC" id="2.7.7.7"/>
    </reaction>
</comment>
<name>K0Z2B9_9ACTO</name>
<keyword evidence="9 15" id="KW-0239">DNA-directed DNA polymerase</keyword>
<dbReference type="EC" id="2.7.7.7" evidence="14 15"/>
<keyword evidence="8 15" id="KW-0269">Exonuclease</keyword>
<dbReference type="AlphaFoldDB" id="K0Z2B9"/>
<evidence type="ECO:0000256" key="5">
    <source>
        <dbReference type="ARBA" id="ARBA00022722"/>
    </source>
</evidence>
<keyword evidence="5" id="KW-0540">Nuclease</keyword>
<dbReference type="InterPro" id="IPR002421">
    <property type="entry name" value="5-3_exonuclease"/>
</dbReference>
<dbReference type="InterPro" id="IPR029060">
    <property type="entry name" value="PIN-like_dom_sf"/>
</dbReference>
<keyword evidence="11 15" id="KW-0234">DNA repair</keyword>
<evidence type="ECO:0000256" key="10">
    <source>
        <dbReference type="ARBA" id="ARBA00023125"/>
    </source>
</evidence>
<evidence type="ECO:0000259" key="17">
    <source>
        <dbReference type="SMART" id="SM00482"/>
    </source>
</evidence>
<proteinExistence type="inferred from homology"/>
<dbReference type="SMART" id="SM00482">
    <property type="entry name" value="POLAc"/>
    <property type="match status" value="1"/>
</dbReference>
<dbReference type="SMART" id="SM00279">
    <property type="entry name" value="HhH2"/>
    <property type="match status" value="1"/>
</dbReference>
<dbReference type="CDD" id="cd06140">
    <property type="entry name" value="DNA_polA_I_Bacillus_like_exo"/>
    <property type="match status" value="1"/>
</dbReference>
<dbReference type="InterPro" id="IPR036279">
    <property type="entry name" value="5-3_exonuclease_C_sf"/>
</dbReference>